<dbReference type="SUPFAM" id="SSF81383">
    <property type="entry name" value="F-box domain"/>
    <property type="match status" value="1"/>
</dbReference>
<evidence type="ECO:0000259" key="1">
    <source>
        <dbReference type="PROSITE" id="PS50181"/>
    </source>
</evidence>
<dbReference type="Gene3D" id="1.20.1280.50">
    <property type="match status" value="1"/>
</dbReference>
<dbReference type="InterPro" id="IPR001810">
    <property type="entry name" value="F-box_dom"/>
</dbReference>
<dbReference type="KEGG" id="foc:127748784"/>
<sequence>MEQLPDDVLLEVMRCLTVKDLFACRLVCKALGALALHPDVWRYRSFNADEDDNDNQLWQPVLRLAPCLGALYATLPPPVWGCLLVCTMTRCAVQKLSLTVYEGGCMHTAAMIRNQEGLGRLRLLKVAIKFHRNISKDESEDATALLGTVASTSCLEQLEVYFNFQTPPCSASTKAMLVQHGAMTTSSLRSFICPWFARSDHGFANFVLGTHAATLEDIDLGLGTKSSAYSSETAPLLAGTPNLRKLRCPLLPGLEALVACESLTVLTVNVCDIPERRALVGAASLLRRAHQLHQVKLYYGSSLYEDSSLVDLGVDLIRALASSGRSQLESLTVIMAPGGLGSRDKCSTLVTPLMAALPSLPALRHLAVDPAPMALLLEVTPQTTPALQGVELHPLREERLPCAHAWLHTDAVRELFSNNFSLKLFVPSVPKYCRKKPKCEVCALGCHLPDWKDVQLEEFSFLHGASCITIPPNKFCN</sequence>
<dbReference type="RefSeq" id="XP_052119614.1">
    <property type="nucleotide sequence ID" value="XM_052263654.1"/>
</dbReference>
<evidence type="ECO:0000313" key="3">
    <source>
        <dbReference type="RefSeq" id="XP_052119614.1"/>
    </source>
</evidence>
<feature type="domain" description="F-box" evidence="1">
    <location>
        <begin position="1"/>
        <end position="44"/>
    </location>
</feature>
<dbReference type="Pfam" id="PF12937">
    <property type="entry name" value="F-box-like"/>
    <property type="match status" value="1"/>
</dbReference>
<protein>
    <submittedName>
        <fullName evidence="3">Uncharacterized protein LOC127748784 isoform X1</fullName>
    </submittedName>
</protein>
<proteinExistence type="predicted"/>
<reference evidence="3" key="1">
    <citation type="submission" date="2025-08" db="UniProtKB">
        <authorList>
            <consortium name="RefSeq"/>
        </authorList>
    </citation>
    <scope>IDENTIFICATION</scope>
    <source>
        <tissue evidence="3">Whole organism</tissue>
    </source>
</reference>
<organism evidence="2 3">
    <name type="scientific">Frankliniella occidentalis</name>
    <name type="common">Western flower thrips</name>
    <name type="synonym">Euthrips occidentalis</name>
    <dbReference type="NCBI Taxonomy" id="133901"/>
    <lineage>
        <taxon>Eukaryota</taxon>
        <taxon>Metazoa</taxon>
        <taxon>Ecdysozoa</taxon>
        <taxon>Arthropoda</taxon>
        <taxon>Hexapoda</taxon>
        <taxon>Insecta</taxon>
        <taxon>Pterygota</taxon>
        <taxon>Neoptera</taxon>
        <taxon>Paraneoptera</taxon>
        <taxon>Thysanoptera</taxon>
        <taxon>Terebrantia</taxon>
        <taxon>Thripoidea</taxon>
        <taxon>Thripidae</taxon>
        <taxon>Frankliniella</taxon>
    </lineage>
</organism>
<name>A0A9C6WUW4_FRAOC</name>
<gene>
    <name evidence="3" type="primary">LOC127748784</name>
</gene>
<dbReference type="InterPro" id="IPR036047">
    <property type="entry name" value="F-box-like_dom_sf"/>
</dbReference>
<keyword evidence="2" id="KW-1185">Reference proteome</keyword>
<dbReference type="GeneID" id="127748784"/>
<dbReference type="Proteomes" id="UP000504606">
    <property type="component" value="Unplaced"/>
</dbReference>
<accession>A0A9C6WUW4</accession>
<evidence type="ECO:0000313" key="2">
    <source>
        <dbReference type="Proteomes" id="UP000504606"/>
    </source>
</evidence>
<dbReference type="AlphaFoldDB" id="A0A9C6WUW4"/>
<dbReference type="SMART" id="SM00256">
    <property type="entry name" value="FBOX"/>
    <property type="match status" value="1"/>
</dbReference>
<dbReference type="PROSITE" id="PS50181">
    <property type="entry name" value="FBOX"/>
    <property type="match status" value="1"/>
</dbReference>
<dbReference type="CDD" id="cd09917">
    <property type="entry name" value="F-box_SF"/>
    <property type="match status" value="1"/>
</dbReference>